<proteinExistence type="predicted"/>
<reference evidence="2 3" key="1">
    <citation type="submission" date="2020-08" db="EMBL/GenBank/DDBJ databases">
        <title>Edaphobacter telluris sp. nov. and Acidobacterium dinghuensis sp. nov., two acidobacteria isolated from forest soil.</title>
        <authorList>
            <person name="Fu J."/>
            <person name="Qiu L."/>
        </authorList>
    </citation>
    <scope>NUCLEOTIDE SEQUENCE [LARGE SCALE GENOMIC DNA]</scope>
    <source>
        <strain evidence="2">4Y35</strain>
    </source>
</reference>
<keyword evidence="1" id="KW-0732">Signal</keyword>
<evidence type="ECO:0000313" key="2">
    <source>
        <dbReference type="EMBL" id="QNI30878.1"/>
    </source>
</evidence>
<protein>
    <recommendedName>
        <fullName evidence="4">Extracellular repeat, HAF family</fullName>
    </recommendedName>
</protein>
<gene>
    <name evidence="2" type="ORF">H7849_17380</name>
</gene>
<feature type="signal peptide" evidence="1">
    <location>
        <begin position="1"/>
        <end position="28"/>
    </location>
</feature>
<sequence length="418" mass="44203">MNTLRQLCNFRIPCVTTIVLACAGNAVAQASYRVTDLGTLHNGYFGCAMGVNNQGWTETQYGVLDASGKLVKGRVAITIDEFKLDLGTLGGPNSWDNPFGGEINDRGEAVGYSETSVPDPDGEDVCGFGTHLTCRPFLWQYFHMSALPTLGGNNAQASAMNNRGQIIGFAENGILDSTCPANTTNNRIALPVLWEKGQPRPLPTVGSDPDGAADAINDRGQVVGYSGTCTAALHAVLWENGKASPLPDLGTGATAFGINDRGLIVGLVGSPDNSTYYAALWQNGVLTNLRTLPGDFTAIASGINNKGQVVGSTQDANFNWSHAFIWQDGVMTDLGTLFPASSNLSPTMANQINERGQISGMATVLSGPHTGETHAFLATPVDESIDKSVADVVTTQPKLPANVGKQLLPRFRPGQFDR</sequence>
<dbReference type="NCBIfam" id="TIGR02913">
    <property type="entry name" value="HAF_rpt"/>
    <property type="match status" value="2"/>
</dbReference>
<dbReference type="EMBL" id="CP060394">
    <property type="protein sequence ID" value="QNI30878.1"/>
    <property type="molecule type" value="Genomic_DNA"/>
</dbReference>
<evidence type="ECO:0000256" key="1">
    <source>
        <dbReference type="SAM" id="SignalP"/>
    </source>
</evidence>
<organism evidence="2 3">
    <name type="scientific">Alloacidobacterium dinghuense</name>
    <dbReference type="NCBI Taxonomy" id="2763107"/>
    <lineage>
        <taxon>Bacteria</taxon>
        <taxon>Pseudomonadati</taxon>
        <taxon>Acidobacteriota</taxon>
        <taxon>Terriglobia</taxon>
        <taxon>Terriglobales</taxon>
        <taxon>Acidobacteriaceae</taxon>
        <taxon>Alloacidobacterium</taxon>
    </lineage>
</organism>
<dbReference type="Proteomes" id="UP000515312">
    <property type="component" value="Chromosome"/>
</dbReference>
<keyword evidence="3" id="KW-1185">Reference proteome</keyword>
<accession>A0A7G8BEA8</accession>
<evidence type="ECO:0000313" key="3">
    <source>
        <dbReference type="Proteomes" id="UP000515312"/>
    </source>
</evidence>
<evidence type="ECO:0008006" key="4">
    <source>
        <dbReference type="Google" id="ProtNLM"/>
    </source>
</evidence>
<dbReference type="KEGG" id="adin:H7849_17380"/>
<dbReference type="AlphaFoldDB" id="A0A7G8BEA8"/>
<dbReference type="PROSITE" id="PS51257">
    <property type="entry name" value="PROKAR_LIPOPROTEIN"/>
    <property type="match status" value="1"/>
</dbReference>
<dbReference type="RefSeq" id="WP_186741067.1">
    <property type="nucleotide sequence ID" value="NZ_CP060394.1"/>
</dbReference>
<name>A0A7G8BEA8_9BACT</name>
<dbReference type="InterPro" id="IPR014262">
    <property type="entry name" value="HAF_rpt"/>
</dbReference>
<feature type="chain" id="PRO_5028849273" description="Extracellular repeat, HAF family" evidence="1">
    <location>
        <begin position="29"/>
        <end position="418"/>
    </location>
</feature>